<dbReference type="GO" id="GO:0003779">
    <property type="term" value="F:actin binding"/>
    <property type="evidence" value="ECO:0007669"/>
    <property type="project" value="UniProtKB-KW"/>
</dbReference>
<evidence type="ECO:0000256" key="6">
    <source>
        <dbReference type="PIRNR" id="PIRNR016315"/>
    </source>
</evidence>
<accession>F4QDF7</accession>
<dbReference type="PANTHER" id="PTHR12391">
    <property type="entry name" value="ARP2/3 COMPLEX 21 KD SUBUNIT"/>
    <property type="match status" value="1"/>
</dbReference>
<dbReference type="OMA" id="TPSKWWL"/>
<evidence type="ECO:0000256" key="4">
    <source>
        <dbReference type="ARBA" id="ARBA00023203"/>
    </source>
</evidence>
<dbReference type="KEGG" id="dfa:DFA_12352"/>
<dbReference type="Proteomes" id="UP000007797">
    <property type="component" value="Unassembled WGS sequence"/>
</dbReference>
<dbReference type="GO" id="GO:0030833">
    <property type="term" value="P:regulation of actin filament polymerization"/>
    <property type="evidence" value="ECO:0007669"/>
    <property type="project" value="InterPro"/>
</dbReference>
<organism evidence="7 8">
    <name type="scientific">Cavenderia fasciculata</name>
    <name type="common">Slime mold</name>
    <name type="synonym">Dictyostelium fasciculatum</name>
    <dbReference type="NCBI Taxonomy" id="261658"/>
    <lineage>
        <taxon>Eukaryota</taxon>
        <taxon>Amoebozoa</taxon>
        <taxon>Evosea</taxon>
        <taxon>Eumycetozoa</taxon>
        <taxon>Dictyostelia</taxon>
        <taxon>Acytosteliales</taxon>
        <taxon>Cavenderiaceae</taxon>
        <taxon>Cavenderia</taxon>
    </lineage>
</organism>
<dbReference type="OrthoDB" id="200404at2759"/>
<reference evidence="8" key="1">
    <citation type="journal article" date="2011" name="Genome Res.">
        <title>Phylogeny-wide analysis of social amoeba genomes highlights ancient origins for complex intercellular communication.</title>
        <authorList>
            <person name="Heidel A.J."/>
            <person name="Lawal H.M."/>
            <person name="Felder M."/>
            <person name="Schilde C."/>
            <person name="Helps N.R."/>
            <person name="Tunggal B."/>
            <person name="Rivero F."/>
            <person name="John U."/>
            <person name="Schleicher M."/>
            <person name="Eichinger L."/>
            <person name="Platzer M."/>
            <person name="Noegel A.A."/>
            <person name="Schaap P."/>
            <person name="Gloeckner G."/>
        </authorList>
    </citation>
    <scope>NUCLEOTIDE SEQUENCE [LARGE SCALE GENOMIC DNA]</scope>
    <source>
        <strain evidence="8">SH3</strain>
    </source>
</reference>
<dbReference type="SUPFAM" id="SSF69060">
    <property type="entry name" value="Arp2/3 complex 21 kDa subunit ARPC3"/>
    <property type="match status" value="1"/>
</dbReference>
<keyword evidence="8" id="KW-1185">Reference proteome</keyword>
<proteinExistence type="inferred from homology"/>
<keyword evidence="4 6" id="KW-0009">Actin-binding</keyword>
<evidence type="ECO:0000256" key="2">
    <source>
        <dbReference type="ARBA" id="ARBA00010856"/>
    </source>
</evidence>
<protein>
    <recommendedName>
        <fullName evidence="6">Actin-related protein 2/3 complex subunit 3</fullName>
    </recommendedName>
</protein>
<evidence type="ECO:0000313" key="7">
    <source>
        <dbReference type="EMBL" id="EGG14575.1"/>
    </source>
</evidence>
<keyword evidence="5 6" id="KW-0206">Cytoskeleton</keyword>
<dbReference type="PIRSF" id="PIRSF016315">
    <property type="entry name" value="ARP2/3_P21-Arc"/>
    <property type="match status" value="1"/>
</dbReference>
<name>F4QDF7_CACFS</name>
<keyword evidence="3 6" id="KW-0963">Cytoplasm</keyword>
<dbReference type="GO" id="GO:0006909">
    <property type="term" value="P:phagocytosis"/>
    <property type="evidence" value="ECO:0007669"/>
    <property type="project" value="EnsemblProtists"/>
</dbReference>
<dbReference type="RefSeq" id="XP_004366095.1">
    <property type="nucleotide sequence ID" value="XM_004366038.1"/>
</dbReference>
<evidence type="ECO:0000256" key="5">
    <source>
        <dbReference type="ARBA" id="ARBA00023212"/>
    </source>
</evidence>
<dbReference type="EMBL" id="GL883029">
    <property type="protein sequence ID" value="EGG14575.1"/>
    <property type="molecule type" value="Genomic_DNA"/>
</dbReference>
<comment type="subcellular location">
    <subcellularLocation>
        <location evidence="1 6">Cytoplasm</location>
        <location evidence="1 6">Cytoskeleton</location>
    </subcellularLocation>
</comment>
<dbReference type="InterPro" id="IPR007204">
    <property type="entry name" value="ARPC3"/>
</dbReference>
<comment type="subunit">
    <text evidence="6">Component of the Arp2/3 complex.</text>
</comment>
<dbReference type="GO" id="GO:0005905">
    <property type="term" value="C:clathrin-coated pit"/>
    <property type="evidence" value="ECO:0007669"/>
    <property type="project" value="EnsemblProtists"/>
</dbReference>
<gene>
    <name evidence="7" type="primary">arcC</name>
    <name evidence="7" type="ORF">DFA_12352</name>
</gene>
<evidence type="ECO:0000313" key="8">
    <source>
        <dbReference type="Proteomes" id="UP000007797"/>
    </source>
</evidence>
<dbReference type="Gene3D" id="1.10.1760.10">
    <property type="entry name" value="Actin-related protein 2/3 complex subunit 3"/>
    <property type="match status" value="1"/>
</dbReference>
<evidence type="ECO:0000256" key="3">
    <source>
        <dbReference type="ARBA" id="ARBA00022490"/>
    </source>
</evidence>
<dbReference type="GO" id="GO:0006887">
    <property type="term" value="P:exocytosis"/>
    <property type="evidence" value="ECO:0007669"/>
    <property type="project" value="EnsemblProtists"/>
</dbReference>
<dbReference type="Pfam" id="PF04062">
    <property type="entry name" value="P21-Arc"/>
    <property type="match status" value="1"/>
</dbReference>
<dbReference type="GO" id="GO:0005885">
    <property type="term" value="C:Arp2/3 protein complex"/>
    <property type="evidence" value="ECO:0007669"/>
    <property type="project" value="UniProtKB-UniRule"/>
</dbReference>
<comment type="function">
    <text evidence="6">Functions as component of the Arp2/3 complex which is involved in regulation of actin polymerization and together with an activating nucleation-promoting factor (NPF) mediates the formation of branched actin networks.</text>
</comment>
<dbReference type="GeneID" id="14865986"/>
<comment type="similarity">
    <text evidence="2 6">Belongs to the ARPC3 family.</text>
</comment>
<dbReference type="GO" id="GO:0034314">
    <property type="term" value="P:Arp2/3 complex-mediated actin nucleation"/>
    <property type="evidence" value="ECO:0007669"/>
    <property type="project" value="UniProtKB-UniRule"/>
</dbReference>
<dbReference type="GO" id="GO:0030670">
    <property type="term" value="C:phagocytic vesicle membrane"/>
    <property type="evidence" value="ECO:0007669"/>
    <property type="project" value="EnsemblProtists"/>
</dbReference>
<dbReference type="STRING" id="1054147.F4QDF7"/>
<sequence>MVYHSSFNDESAGFRTIGNFPILPIKTAHKGPAPKPQDPNAVDAIDEALDLFKANILFRTFEVQGNGDRVLIYLTLYITKCLLKIANLSKADAEKQLFTMAQEQFSIPGETSFPLGGMITIPAARDAADNIRQALTQLRLETGIRLVQRVYATDPARPNKWWMAFSKRKFLGKAI</sequence>
<evidence type="ECO:0000256" key="1">
    <source>
        <dbReference type="ARBA" id="ARBA00004245"/>
    </source>
</evidence>
<dbReference type="AlphaFoldDB" id="F4QDF7"/>
<dbReference type="InterPro" id="IPR036753">
    <property type="entry name" value="ARPC3_sf"/>
</dbReference>